<evidence type="ECO:0000256" key="3">
    <source>
        <dbReference type="ARBA" id="ARBA00022833"/>
    </source>
</evidence>
<accession>A0A7S1Y733</accession>
<sequence length="223" mass="25674">MLLVITMFDYWTIPFLFCGVFTVGFLVMVYKQRQELQRLVAERERNRRAANEEDDIEKQQKLEAVQNGLVLQEWKDVETDDVEQQPNERPERKTNNDSRRNAHRSLDVSYHTTTDNELESTTSAAECGICLIPFQHQDLVGSSTNDKCCHYFHKDCITEWLSMANNDDCPFCRETFLVLPKEEDAPVDLEEEDNGGGNDDAASRRQPSHAEVLAVDAHDQFEA</sequence>
<dbReference type="Pfam" id="PF13639">
    <property type="entry name" value="zf-RING_2"/>
    <property type="match status" value="1"/>
</dbReference>
<keyword evidence="2 4" id="KW-0863">Zinc-finger</keyword>
<dbReference type="EMBL" id="HBGK01018932">
    <property type="protein sequence ID" value="CAD9280631.1"/>
    <property type="molecule type" value="Transcribed_RNA"/>
</dbReference>
<evidence type="ECO:0000256" key="1">
    <source>
        <dbReference type="ARBA" id="ARBA00022723"/>
    </source>
</evidence>
<dbReference type="SUPFAM" id="SSF57850">
    <property type="entry name" value="RING/U-box"/>
    <property type="match status" value="1"/>
</dbReference>
<proteinExistence type="predicted"/>
<organism evidence="8">
    <name type="scientific">Grammatophora oceanica</name>
    <dbReference type="NCBI Taxonomy" id="210454"/>
    <lineage>
        <taxon>Eukaryota</taxon>
        <taxon>Sar</taxon>
        <taxon>Stramenopiles</taxon>
        <taxon>Ochrophyta</taxon>
        <taxon>Bacillariophyta</taxon>
        <taxon>Fragilariophyceae</taxon>
        <taxon>Fragilariophycidae</taxon>
        <taxon>Rhabdonematales</taxon>
        <taxon>Grammatophoraceae</taxon>
        <taxon>Grammatophora</taxon>
    </lineage>
</organism>
<evidence type="ECO:0000256" key="5">
    <source>
        <dbReference type="SAM" id="MobiDB-lite"/>
    </source>
</evidence>
<dbReference type="InterPro" id="IPR013083">
    <property type="entry name" value="Znf_RING/FYVE/PHD"/>
</dbReference>
<feature type="compositionally biased region" description="Acidic residues" evidence="5">
    <location>
        <begin position="185"/>
        <end position="194"/>
    </location>
</feature>
<reference evidence="8" key="1">
    <citation type="submission" date="2021-01" db="EMBL/GenBank/DDBJ databases">
        <authorList>
            <person name="Corre E."/>
            <person name="Pelletier E."/>
            <person name="Niang G."/>
            <person name="Scheremetjew M."/>
            <person name="Finn R."/>
            <person name="Kale V."/>
            <person name="Holt S."/>
            <person name="Cochrane G."/>
            <person name="Meng A."/>
            <person name="Brown T."/>
            <person name="Cohen L."/>
        </authorList>
    </citation>
    <scope>NUCLEOTIDE SEQUENCE</scope>
    <source>
        <strain evidence="8">CCMP 410</strain>
    </source>
</reference>
<dbReference type="PANTHER" id="PTHR14155:SF627">
    <property type="entry name" value="OS06G0192800 PROTEIN"/>
    <property type="match status" value="1"/>
</dbReference>
<feature type="region of interest" description="Disordered" evidence="5">
    <location>
        <begin position="182"/>
        <end position="223"/>
    </location>
</feature>
<dbReference type="GO" id="GO:0008270">
    <property type="term" value="F:zinc ion binding"/>
    <property type="evidence" value="ECO:0007669"/>
    <property type="project" value="UniProtKB-KW"/>
</dbReference>
<dbReference type="GO" id="GO:0016567">
    <property type="term" value="P:protein ubiquitination"/>
    <property type="evidence" value="ECO:0007669"/>
    <property type="project" value="UniProtKB-UniPathway"/>
</dbReference>
<dbReference type="Gene3D" id="3.30.40.10">
    <property type="entry name" value="Zinc/RING finger domain, C3HC4 (zinc finger)"/>
    <property type="match status" value="1"/>
</dbReference>
<feature type="transmembrane region" description="Helical" evidence="6">
    <location>
        <begin position="12"/>
        <end position="30"/>
    </location>
</feature>
<keyword evidence="6" id="KW-1133">Transmembrane helix</keyword>
<gene>
    <name evidence="8" type="ORF">GOCE00092_LOCUS9541</name>
</gene>
<keyword evidence="6" id="KW-0812">Transmembrane</keyword>
<dbReference type="InterPro" id="IPR053238">
    <property type="entry name" value="RING-H2_zinc_finger"/>
</dbReference>
<protein>
    <recommendedName>
        <fullName evidence="7">RING-type domain-containing protein</fullName>
    </recommendedName>
</protein>
<evidence type="ECO:0000256" key="2">
    <source>
        <dbReference type="ARBA" id="ARBA00022771"/>
    </source>
</evidence>
<evidence type="ECO:0000256" key="4">
    <source>
        <dbReference type="PROSITE-ProRule" id="PRU00175"/>
    </source>
</evidence>
<name>A0A7S1Y733_9STRA</name>
<dbReference type="InterPro" id="IPR001841">
    <property type="entry name" value="Znf_RING"/>
</dbReference>
<keyword evidence="6" id="KW-0472">Membrane</keyword>
<feature type="region of interest" description="Disordered" evidence="5">
    <location>
        <begin position="76"/>
        <end position="117"/>
    </location>
</feature>
<dbReference type="UniPathway" id="UPA00143"/>
<keyword evidence="1" id="KW-0479">Metal-binding</keyword>
<dbReference type="PANTHER" id="PTHR14155">
    <property type="entry name" value="RING FINGER DOMAIN-CONTAINING"/>
    <property type="match status" value="1"/>
</dbReference>
<evidence type="ECO:0000259" key="7">
    <source>
        <dbReference type="PROSITE" id="PS50089"/>
    </source>
</evidence>
<feature type="compositionally biased region" description="Basic and acidic residues" evidence="5">
    <location>
        <begin position="86"/>
        <end position="106"/>
    </location>
</feature>
<feature type="domain" description="RING-type" evidence="7">
    <location>
        <begin position="127"/>
        <end position="173"/>
    </location>
</feature>
<evidence type="ECO:0000313" key="8">
    <source>
        <dbReference type="EMBL" id="CAD9280631.1"/>
    </source>
</evidence>
<dbReference type="SMART" id="SM00184">
    <property type="entry name" value="RING"/>
    <property type="match status" value="1"/>
</dbReference>
<dbReference type="PROSITE" id="PS50089">
    <property type="entry name" value="ZF_RING_2"/>
    <property type="match status" value="1"/>
</dbReference>
<keyword evidence="3" id="KW-0862">Zinc</keyword>
<evidence type="ECO:0000256" key="6">
    <source>
        <dbReference type="SAM" id="Phobius"/>
    </source>
</evidence>
<dbReference type="AlphaFoldDB" id="A0A7S1Y733"/>